<organism evidence="1 2">
    <name type="scientific">Fasciola gigantica</name>
    <name type="common">Giant liver fluke</name>
    <dbReference type="NCBI Taxonomy" id="46835"/>
    <lineage>
        <taxon>Eukaryota</taxon>
        <taxon>Metazoa</taxon>
        <taxon>Spiralia</taxon>
        <taxon>Lophotrochozoa</taxon>
        <taxon>Platyhelminthes</taxon>
        <taxon>Trematoda</taxon>
        <taxon>Digenea</taxon>
        <taxon>Plagiorchiida</taxon>
        <taxon>Echinostomata</taxon>
        <taxon>Echinostomatoidea</taxon>
        <taxon>Fasciolidae</taxon>
        <taxon>Fasciola</taxon>
    </lineage>
</organism>
<accession>A0A504Z2C6</accession>
<evidence type="ECO:0000313" key="1">
    <source>
        <dbReference type="EMBL" id="TPP67814.1"/>
    </source>
</evidence>
<dbReference type="Proteomes" id="UP000316759">
    <property type="component" value="Unassembled WGS sequence"/>
</dbReference>
<sequence length="93" mass="10670">MVFYHCHCSVPLTSYDRTKCGSVNSSSADSPNLSEAKGFRILHKRLESVLSYSSDAVKKHYFKGATFHIISMMIQKWIQRSRPKSSQTRTNNR</sequence>
<dbReference type="EMBL" id="SUNJ01000247">
    <property type="protein sequence ID" value="TPP67814.1"/>
    <property type="molecule type" value="Genomic_DNA"/>
</dbReference>
<reference evidence="1 2" key="1">
    <citation type="submission" date="2019-04" db="EMBL/GenBank/DDBJ databases">
        <title>Annotation for the trematode Fasciola gigantica.</title>
        <authorList>
            <person name="Choi Y.-J."/>
        </authorList>
    </citation>
    <scope>NUCLEOTIDE SEQUENCE [LARGE SCALE GENOMIC DNA]</scope>
    <source>
        <strain evidence="1">Uganda_cow_1</strain>
    </source>
</reference>
<name>A0A504Z2C6_FASGI</name>
<keyword evidence="2" id="KW-1185">Reference proteome</keyword>
<evidence type="ECO:0000313" key="2">
    <source>
        <dbReference type="Proteomes" id="UP000316759"/>
    </source>
</evidence>
<proteinExistence type="predicted"/>
<gene>
    <name evidence="1" type="ORF">FGIG_08598</name>
</gene>
<dbReference type="AlphaFoldDB" id="A0A504Z2C6"/>
<comment type="caution">
    <text evidence="1">The sequence shown here is derived from an EMBL/GenBank/DDBJ whole genome shotgun (WGS) entry which is preliminary data.</text>
</comment>
<protein>
    <submittedName>
        <fullName evidence="1">Uncharacterized protein</fullName>
    </submittedName>
</protein>